<proteinExistence type="predicted"/>
<dbReference type="AlphaFoldDB" id="A0A812U1F6"/>
<sequence>MGRTARKRGNSSTWPEENVQLTEGKILSFFVGAGLRKLALEGEPPLLVLQNAHRLFPRCCAVAGIKPRPFESFGHGELDKFLTRHGFYEPPGLSRLDAFPYMPSSSSTGPPAVAETKGIGAVRGSSDGAQQARRVAAKASGTPYPKVRRVPVRRVPVRRIPVRRLTGTVVVSDDEDALPANGVETAEPSQVLCECGHANRLQAKFCEECGQSIKTPCATSEAPCATSEERSRSPRRSESPLLSDCADMPELVSLTFCGFEASTSSDSAAMIDSFCAAIANAQSAVTGVKAEEGVHAIRDLGCQEVAVEDICFCQRRIHPRKIFGDGRSMTDLVQELVQGRTKVDELPVVRLLQLRRQLITLDHRRVWCFKEYQRHVSHQVMVPAHVFELSNETIGFFEGILVSDIGTEFLQKFHAVRGQIS</sequence>
<gene>
    <name evidence="1" type="ORF">SNAT2548_LOCUS30736</name>
</gene>
<dbReference type="Proteomes" id="UP000604046">
    <property type="component" value="Unassembled WGS sequence"/>
</dbReference>
<protein>
    <submittedName>
        <fullName evidence="1">Uncharacterized protein</fullName>
    </submittedName>
</protein>
<reference evidence="1" key="1">
    <citation type="submission" date="2021-02" db="EMBL/GenBank/DDBJ databases">
        <authorList>
            <person name="Dougan E. K."/>
            <person name="Rhodes N."/>
            <person name="Thang M."/>
            <person name="Chan C."/>
        </authorList>
    </citation>
    <scope>NUCLEOTIDE SEQUENCE</scope>
</reference>
<organism evidence="1 2">
    <name type="scientific">Symbiodinium natans</name>
    <dbReference type="NCBI Taxonomy" id="878477"/>
    <lineage>
        <taxon>Eukaryota</taxon>
        <taxon>Sar</taxon>
        <taxon>Alveolata</taxon>
        <taxon>Dinophyceae</taxon>
        <taxon>Suessiales</taxon>
        <taxon>Symbiodiniaceae</taxon>
        <taxon>Symbiodinium</taxon>
    </lineage>
</organism>
<dbReference type="EMBL" id="CAJNDS010002622">
    <property type="protein sequence ID" value="CAE7547659.1"/>
    <property type="molecule type" value="Genomic_DNA"/>
</dbReference>
<dbReference type="OrthoDB" id="415230at2759"/>
<comment type="caution">
    <text evidence="1">The sequence shown here is derived from an EMBL/GenBank/DDBJ whole genome shotgun (WGS) entry which is preliminary data.</text>
</comment>
<keyword evidence="2" id="KW-1185">Reference proteome</keyword>
<name>A0A812U1F6_9DINO</name>
<accession>A0A812U1F6</accession>
<evidence type="ECO:0000313" key="1">
    <source>
        <dbReference type="EMBL" id="CAE7547659.1"/>
    </source>
</evidence>
<evidence type="ECO:0000313" key="2">
    <source>
        <dbReference type="Proteomes" id="UP000604046"/>
    </source>
</evidence>